<dbReference type="GO" id="GO:0016740">
    <property type="term" value="F:transferase activity"/>
    <property type="evidence" value="ECO:0007669"/>
    <property type="project" value="UniProtKB-KW"/>
</dbReference>
<name>A0A317CV44_9GAMM</name>
<organism evidence="2 3">
    <name type="scientific">Leucothrix pacifica</name>
    <dbReference type="NCBI Taxonomy" id="1247513"/>
    <lineage>
        <taxon>Bacteria</taxon>
        <taxon>Pseudomonadati</taxon>
        <taxon>Pseudomonadota</taxon>
        <taxon>Gammaproteobacteria</taxon>
        <taxon>Thiotrichales</taxon>
        <taxon>Thiotrichaceae</taxon>
        <taxon>Leucothrix</taxon>
    </lineage>
</organism>
<evidence type="ECO:0000259" key="1">
    <source>
        <dbReference type="Pfam" id="PF13524"/>
    </source>
</evidence>
<protein>
    <submittedName>
        <fullName evidence="2">Glycosyltransferase</fullName>
    </submittedName>
</protein>
<keyword evidence="3" id="KW-1185">Reference proteome</keyword>
<proteinExistence type="predicted"/>
<dbReference type="AlphaFoldDB" id="A0A317CV44"/>
<accession>A0A317CV44</accession>
<sequence>MRMNTNKFTRLLVIGKRGGILQWYEHLIDAGESLNGVEVKGFALNHNNFYERAIKKIAGWISPCAKANITKKRLIRVLDNYKPQLIIIADLFYFSDDLISALITYRQDCFFTHWIGDFYTSEILHSKPLIHHFFFTDTALVNHAKSLGLDNSSYLPLAYNPRVFTPPETNKKRSNLLLFVGAWSKNRERIINDIDYPMLVIGKGWRKKLNRENHKVVSKNINQEELAKLYQEFNYVLNIINTENIKNGLNMRCFEAPGCKALLVTDDVKDLPYCYTENLDVLVYDTACQIPTLLASQNKKSQTATIENGHKKAQEMHTYKVRIQSIINISSLTNKHESLSEKSPTIINIYEVVT</sequence>
<feature type="domain" description="Spore protein YkvP/CgeB glycosyl transferase-like" evidence="1">
    <location>
        <begin position="195"/>
        <end position="327"/>
    </location>
</feature>
<dbReference type="OrthoDB" id="505636at2"/>
<dbReference type="Pfam" id="PF13524">
    <property type="entry name" value="Glyco_trans_1_2"/>
    <property type="match status" value="1"/>
</dbReference>
<keyword evidence="2" id="KW-0808">Transferase</keyword>
<evidence type="ECO:0000313" key="2">
    <source>
        <dbReference type="EMBL" id="PWR00213.1"/>
    </source>
</evidence>
<dbReference type="InterPro" id="IPR055259">
    <property type="entry name" value="YkvP/CgeB_Glyco_trans-like"/>
</dbReference>
<dbReference type="EMBL" id="QGKM01000005">
    <property type="protein sequence ID" value="PWR00213.1"/>
    <property type="molecule type" value="Genomic_DNA"/>
</dbReference>
<evidence type="ECO:0000313" key="3">
    <source>
        <dbReference type="Proteomes" id="UP000245539"/>
    </source>
</evidence>
<dbReference type="Proteomes" id="UP000245539">
    <property type="component" value="Unassembled WGS sequence"/>
</dbReference>
<reference evidence="2 3" key="1">
    <citation type="submission" date="2018-05" db="EMBL/GenBank/DDBJ databases">
        <title>Leucothrix arctica sp. nov., isolated from Arctic seawater.</title>
        <authorList>
            <person name="Choi A."/>
            <person name="Baek K."/>
        </authorList>
    </citation>
    <scope>NUCLEOTIDE SEQUENCE [LARGE SCALE GENOMIC DNA]</scope>
    <source>
        <strain evidence="2 3">JCM 18388</strain>
    </source>
</reference>
<comment type="caution">
    <text evidence="2">The sequence shown here is derived from an EMBL/GenBank/DDBJ whole genome shotgun (WGS) entry which is preliminary data.</text>
</comment>
<dbReference type="SUPFAM" id="SSF53756">
    <property type="entry name" value="UDP-Glycosyltransferase/glycogen phosphorylase"/>
    <property type="match status" value="1"/>
</dbReference>
<gene>
    <name evidence="2" type="ORF">DKW60_03480</name>
</gene>